<gene>
    <name evidence="1" type="ORF">US96_C0051G0002</name>
</gene>
<dbReference type="EMBL" id="LBUZ01000051">
    <property type="protein sequence ID" value="KKQ73809.1"/>
    <property type="molecule type" value="Genomic_DNA"/>
</dbReference>
<comment type="caution">
    <text evidence="1">The sequence shown here is derived from an EMBL/GenBank/DDBJ whole genome shotgun (WGS) entry which is preliminary data.</text>
</comment>
<evidence type="ECO:0008006" key="3">
    <source>
        <dbReference type="Google" id="ProtNLM"/>
    </source>
</evidence>
<dbReference type="AlphaFoldDB" id="A0A0G0MJ98"/>
<dbReference type="Proteomes" id="UP000034181">
    <property type="component" value="Unassembled WGS sequence"/>
</dbReference>
<organism evidence="1 2">
    <name type="scientific">Candidatus Woesebacteria bacterium GW2011_GWB1_38_5b</name>
    <dbReference type="NCBI Taxonomy" id="1618569"/>
    <lineage>
        <taxon>Bacteria</taxon>
        <taxon>Candidatus Woeseibacteriota</taxon>
    </lineage>
</organism>
<evidence type="ECO:0000313" key="2">
    <source>
        <dbReference type="Proteomes" id="UP000034181"/>
    </source>
</evidence>
<dbReference type="SUPFAM" id="SSF88723">
    <property type="entry name" value="PIN domain-like"/>
    <property type="match status" value="1"/>
</dbReference>
<sequence length="114" mass="13495">MRWAKERKFKGIISEIVYDEALRHRGKIRFRKTKIEEEIATAFYKISPAPRVLNLKYKKIVRDVGDIHVFTSAKENKVDYLVSLDKKHILSVKRKIKEFKIVSPAELIQIIEKK</sequence>
<protein>
    <recommendedName>
        <fullName evidence="3">PIN domain-containing protein</fullName>
    </recommendedName>
</protein>
<dbReference type="InterPro" id="IPR029060">
    <property type="entry name" value="PIN-like_dom_sf"/>
</dbReference>
<reference evidence="1 2" key="1">
    <citation type="journal article" date="2015" name="Nature">
        <title>rRNA introns, odd ribosomes, and small enigmatic genomes across a large radiation of phyla.</title>
        <authorList>
            <person name="Brown C.T."/>
            <person name="Hug L.A."/>
            <person name="Thomas B.C."/>
            <person name="Sharon I."/>
            <person name="Castelle C.J."/>
            <person name="Singh A."/>
            <person name="Wilkins M.J."/>
            <person name="Williams K.H."/>
            <person name="Banfield J.F."/>
        </authorList>
    </citation>
    <scope>NUCLEOTIDE SEQUENCE [LARGE SCALE GENOMIC DNA]</scope>
</reference>
<accession>A0A0G0MJ98</accession>
<proteinExistence type="predicted"/>
<evidence type="ECO:0000313" key="1">
    <source>
        <dbReference type="EMBL" id="KKQ73809.1"/>
    </source>
</evidence>
<name>A0A0G0MJ98_9BACT</name>